<organism evidence="1 2">
    <name type="scientific">Rubus argutus</name>
    <name type="common">Southern blackberry</name>
    <dbReference type="NCBI Taxonomy" id="59490"/>
    <lineage>
        <taxon>Eukaryota</taxon>
        <taxon>Viridiplantae</taxon>
        <taxon>Streptophyta</taxon>
        <taxon>Embryophyta</taxon>
        <taxon>Tracheophyta</taxon>
        <taxon>Spermatophyta</taxon>
        <taxon>Magnoliopsida</taxon>
        <taxon>eudicotyledons</taxon>
        <taxon>Gunneridae</taxon>
        <taxon>Pentapetalae</taxon>
        <taxon>rosids</taxon>
        <taxon>fabids</taxon>
        <taxon>Rosales</taxon>
        <taxon>Rosaceae</taxon>
        <taxon>Rosoideae</taxon>
        <taxon>Rosoideae incertae sedis</taxon>
        <taxon>Rubus</taxon>
    </lineage>
</organism>
<evidence type="ECO:0000313" key="1">
    <source>
        <dbReference type="EMBL" id="KAK9951065.1"/>
    </source>
</evidence>
<keyword evidence="2" id="KW-1185">Reference proteome</keyword>
<sequence length="98" mass="9898">MVVLGHGLCGEGAASGTPAMGLDGDGSGARRSKLGLHDLVMMNPSGIAAMDGRGDEHGFEAGLFGGLSSFGSGSVAAAERRRRRRRRGALVMMAGLLG</sequence>
<accession>A0AAW1YQT2</accession>
<dbReference type="EMBL" id="JBEDUW010000001">
    <property type="protein sequence ID" value="KAK9951065.1"/>
    <property type="molecule type" value="Genomic_DNA"/>
</dbReference>
<dbReference type="AlphaFoldDB" id="A0AAW1YQT2"/>
<dbReference type="Proteomes" id="UP001457282">
    <property type="component" value="Unassembled WGS sequence"/>
</dbReference>
<proteinExistence type="predicted"/>
<protein>
    <submittedName>
        <fullName evidence="1">Uncharacterized protein</fullName>
    </submittedName>
</protein>
<name>A0AAW1YQT2_RUBAR</name>
<reference evidence="1 2" key="1">
    <citation type="journal article" date="2023" name="G3 (Bethesda)">
        <title>A chromosome-length genome assembly and annotation of blackberry (Rubus argutus, cv. 'Hillquist').</title>
        <authorList>
            <person name="Bruna T."/>
            <person name="Aryal R."/>
            <person name="Dudchenko O."/>
            <person name="Sargent D.J."/>
            <person name="Mead D."/>
            <person name="Buti M."/>
            <person name="Cavallini A."/>
            <person name="Hytonen T."/>
            <person name="Andres J."/>
            <person name="Pham M."/>
            <person name="Weisz D."/>
            <person name="Mascagni F."/>
            <person name="Usai G."/>
            <person name="Natali L."/>
            <person name="Bassil N."/>
            <person name="Fernandez G.E."/>
            <person name="Lomsadze A."/>
            <person name="Armour M."/>
            <person name="Olukolu B."/>
            <person name="Poorten T."/>
            <person name="Britton C."/>
            <person name="Davik J."/>
            <person name="Ashrafi H."/>
            <person name="Aiden E.L."/>
            <person name="Borodovsky M."/>
            <person name="Worthington M."/>
        </authorList>
    </citation>
    <scope>NUCLEOTIDE SEQUENCE [LARGE SCALE GENOMIC DNA]</scope>
    <source>
        <strain evidence="1">PI 553951</strain>
    </source>
</reference>
<gene>
    <name evidence="1" type="ORF">M0R45_006527</name>
</gene>
<comment type="caution">
    <text evidence="1">The sequence shown here is derived from an EMBL/GenBank/DDBJ whole genome shotgun (WGS) entry which is preliminary data.</text>
</comment>
<evidence type="ECO:0000313" key="2">
    <source>
        <dbReference type="Proteomes" id="UP001457282"/>
    </source>
</evidence>